<evidence type="ECO:0000313" key="3">
    <source>
        <dbReference type="Proteomes" id="UP000256310"/>
    </source>
</evidence>
<accession>A0A3D9FGA3</accession>
<evidence type="ECO:0000256" key="1">
    <source>
        <dbReference type="SAM" id="SignalP"/>
    </source>
</evidence>
<keyword evidence="3" id="KW-1185">Reference proteome</keyword>
<comment type="caution">
    <text evidence="2">The sequence shown here is derived from an EMBL/GenBank/DDBJ whole genome shotgun (WGS) entry which is preliminary data.</text>
</comment>
<organism evidence="2 3">
    <name type="scientific">Parasphingopyxis lamellibrachiae</name>
    <dbReference type="NCBI Taxonomy" id="680125"/>
    <lineage>
        <taxon>Bacteria</taxon>
        <taxon>Pseudomonadati</taxon>
        <taxon>Pseudomonadota</taxon>
        <taxon>Alphaproteobacteria</taxon>
        <taxon>Sphingomonadales</taxon>
        <taxon>Sphingomonadaceae</taxon>
        <taxon>Parasphingopyxis</taxon>
    </lineage>
</organism>
<keyword evidence="1" id="KW-0732">Signal</keyword>
<evidence type="ECO:0000313" key="2">
    <source>
        <dbReference type="EMBL" id="RED16803.1"/>
    </source>
</evidence>
<gene>
    <name evidence="2" type="ORF">DFR46_1834</name>
</gene>
<protein>
    <recommendedName>
        <fullName evidence="4">UrcA family protein</fullName>
    </recommendedName>
</protein>
<dbReference type="AlphaFoldDB" id="A0A3D9FGA3"/>
<evidence type="ECO:0008006" key="4">
    <source>
        <dbReference type="Google" id="ProtNLM"/>
    </source>
</evidence>
<proteinExistence type="predicted"/>
<sequence>MRLLALIVPPLLLSASVAPATTIMVTPPGDEQAVHQPPHEGAIDPLDWEAEMDAEDKAWAIACPEGQAAINAMEAAYKQEQSEMTLEEQIAAAVADMEAAADDAMAMMDNCPDDADECGALIASEPFCPEAAQ</sequence>
<dbReference type="RefSeq" id="WP_116236173.1">
    <property type="nucleotide sequence ID" value="NZ_QRDP01000004.1"/>
</dbReference>
<feature type="signal peptide" evidence="1">
    <location>
        <begin position="1"/>
        <end position="20"/>
    </location>
</feature>
<name>A0A3D9FGA3_9SPHN</name>
<dbReference type="Proteomes" id="UP000256310">
    <property type="component" value="Unassembled WGS sequence"/>
</dbReference>
<feature type="chain" id="PRO_5017543350" description="UrcA family protein" evidence="1">
    <location>
        <begin position="21"/>
        <end position="133"/>
    </location>
</feature>
<reference evidence="2 3" key="1">
    <citation type="submission" date="2018-07" db="EMBL/GenBank/DDBJ databases">
        <title>Genomic Encyclopedia of Type Strains, Phase IV (KMG-IV): sequencing the most valuable type-strain genomes for metagenomic binning, comparative biology and taxonomic classification.</title>
        <authorList>
            <person name="Goeker M."/>
        </authorList>
    </citation>
    <scope>NUCLEOTIDE SEQUENCE [LARGE SCALE GENOMIC DNA]</scope>
    <source>
        <strain evidence="2 3">DSM 26725</strain>
    </source>
</reference>
<dbReference type="EMBL" id="QRDP01000004">
    <property type="protein sequence ID" value="RED16803.1"/>
    <property type="molecule type" value="Genomic_DNA"/>
</dbReference>